<feature type="region of interest" description="Disordered" evidence="1">
    <location>
        <begin position="59"/>
        <end position="107"/>
    </location>
</feature>
<proteinExistence type="predicted"/>
<sequence length="107" mass="11217">MVKQSVFTHSLTLHRRDQLGPGFKSELCPLCQSSHKASADGCCATRLLVLCQRERAISPGKQKQGSLPRRAGNAAHGTDNAADRLCPGPSFAGDGCAGRSNGTVSPI</sequence>
<comment type="caution">
    <text evidence="2">The sequence shown here is derived from an EMBL/GenBank/DDBJ whole genome shotgun (WGS) entry which is preliminary data.</text>
</comment>
<dbReference type="AlphaFoldDB" id="A0AAD7RXK4"/>
<protein>
    <submittedName>
        <fullName evidence="2">Uncharacterized protein</fullName>
    </submittedName>
</protein>
<dbReference type="EMBL" id="JAINUG010000148">
    <property type="protein sequence ID" value="KAJ8392228.1"/>
    <property type="molecule type" value="Genomic_DNA"/>
</dbReference>
<keyword evidence="3" id="KW-1185">Reference proteome</keyword>
<name>A0AAD7RXK4_9TELE</name>
<evidence type="ECO:0000256" key="1">
    <source>
        <dbReference type="SAM" id="MobiDB-lite"/>
    </source>
</evidence>
<dbReference type="Proteomes" id="UP001221898">
    <property type="component" value="Unassembled WGS sequence"/>
</dbReference>
<evidence type="ECO:0000313" key="3">
    <source>
        <dbReference type="Proteomes" id="UP001221898"/>
    </source>
</evidence>
<reference evidence="2" key="1">
    <citation type="journal article" date="2023" name="Science">
        <title>Genome structures resolve the early diversification of teleost fishes.</title>
        <authorList>
            <person name="Parey E."/>
            <person name="Louis A."/>
            <person name="Montfort J."/>
            <person name="Bouchez O."/>
            <person name="Roques C."/>
            <person name="Iampietro C."/>
            <person name="Lluch J."/>
            <person name="Castinel A."/>
            <person name="Donnadieu C."/>
            <person name="Desvignes T."/>
            <person name="Floi Bucao C."/>
            <person name="Jouanno E."/>
            <person name="Wen M."/>
            <person name="Mejri S."/>
            <person name="Dirks R."/>
            <person name="Jansen H."/>
            <person name="Henkel C."/>
            <person name="Chen W.J."/>
            <person name="Zahm M."/>
            <person name="Cabau C."/>
            <person name="Klopp C."/>
            <person name="Thompson A.W."/>
            <person name="Robinson-Rechavi M."/>
            <person name="Braasch I."/>
            <person name="Lecointre G."/>
            <person name="Bobe J."/>
            <person name="Postlethwait J.H."/>
            <person name="Berthelot C."/>
            <person name="Roest Crollius H."/>
            <person name="Guiguen Y."/>
        </authorList>
    </citation>
    <scope>NUCLEOTIDE SEQUENCE</scope>
    <source>
        <strain evidence="2">NC1722</strain>
    </source>
</reference>
<organism evidence="2 3">
    <name type="scientific">Aldrovandia affinis</name>
    <dbReference type="NCBI Taxonomy" id="143900"/>
    <lineage>
        <taxon>Eukaryota</taxon>
        <taxon>Metazoa</taxon>
        <taxon>Chordata</taxon>
        <taxon>Craniata</taxon>
        <taxon>Vertebrata</taxon>
        <taxon>Euteleostomi</taxon>
        <taxon>Actinopterygii</taxon>
        <taxon>Neopterygii</taxon>
        <taxon>Teleostei</taxon>
        <taxon>Notacanthiformes</taxon>
        <taxon>Halosauridae</taxon>
        <taxon>Aldrovandia</taxon>
    </lineage>
</organism>
<gene>
    <name evidence="2" type="ORF">AAFF_G00077960</name>
</gene>
<accession>A0AAD7RXK4</accession>
<evidence type="ECO:0000313" key="2">
    <source>
        <dbReference type="EMBL" id="KAJ8392228.1"/>
    </source>
</evidence>